<keyword evidence="5" id="KW-0456">Lyase</keyword>
<protein>
    <submittedName>
        <fullName evidence="8">FIG004453: protein YceG like</fullName>
    </submittedName>
</protein>
<keyword evidence="2 7" id="KW-0812">Transmembrane</keyword>
<dbReference type="PANTHER" id="PTHR30518:SF2">
    <property type="entry name" value="ENDOLYTIC MUREIN TRANSGLYCOSYLASE"/>
    <property type="match status" value="1"/>
</dbReference>
<reference evidence="8" key="1">
    <citation type="submission" date="2016-10" db="EMBL/GenBank/DDBJ databases">
        <authorList>
            <person name="de Groot N.N."/>
        </authorList>
    </citation>
    <scope>NUCLEOTIDE SEQUENCE</scope>
</reference>
<dbReference type="AlphaFoldDB" id="A0A1W1C7X6"/>
<evidence type="ECO:0000256" key="5">
    <source>
        <dbReference type="ARBA" id="ARBA00023239"/>
    </source>
</evidence>
<dbReference type="GO" id="GO:0016829">
    <property type="term" value="F:lyase activity"/>
    <property type="evidence" value="ECO:0007669"/>
    <property type="project" value="UniProtKB-KW"/>
</dbReference>
<proteinExistence type="inferred from homology"/>
<keyword evidence="3 7" id="KW-1133">Transmembrane helix</keyword>
<evidence type="ECO:0000256" key="3">
    <source>
        <dbReference type="ARBA" id="ARBA00022989"/>
    </source>
</evidence>
<dbReference type="PANTHER" id="PTHR30518">
    <property type="entry name" value="ENDOLYTIC MUREIN TRANSGLYCOSYLASE"/>
    <property type="match status" value="1"/>
</dbReference>
<dbReference type="Pfam" id="PF02618">
    <property type="entry name" value="YceG"/>
    <property type="match status" value="1"/>
</dbReference>
<dbReference type="NCBIfam" id="TIGR00247">
    <property type="entry name" value="endolytic transglycosylase MltG"/>
    <property type="match status" value="1"/>
</dbReference>
<evidence type="ECO:0000256" key="2">
    <source>
        <dbReference type="ARBA" id="ARBA00022692"/>
    </source>
</evidence>
<sequence length="341" mass="39321">MMIKNINVSRKTTWRTWAVWAENILLVLIISFAFYTTLPVKTTQTLFVPKGSIASIIAQLTKKGYDLSVIDTTILRFIGTPKTGWVHLGKNRLNRIDFLYKLTNAKAMIHKVTLIPGETSELFFEALAKNLKLDTKKLKKYYLEFSPYPEAGIYADTYYVPYGIKEKHLMHFLVRESNKKYKNISQKIYGNYSQKQWLKVLTIASIIQKEAANNKEMPLVSSVIHNRLKKRMRLQMDGTLNYGKYSHVKVTPERIRSDLSSFNTYKHKGLPNSPIGSVSLSAIKAAIKPARTDYLYFMKNSKGVHDFTTTFKAHKKVIKKKKQQQAKALFEKIQTKKSTHQ</sequence>
<gene>
    <name evidence="8" type="ORF">MNB_SV-8-1245</name>
</gene>
<keyword evidence="4 7" id="KW-0472">Membrane</keyword>
<evidence type="ECO:0000256" key="6">
    <source>
        <dbReference type="ARBA" id="ARBA00023316"/>
    </source>
</evidence>
<evidence type="ECO:0000256" key="7">
    <source>
        <dbReference type="SAM" id="Phobius"/>
    </source>
</evidence>
<dbReference type="HAMAP" id="MF_02065">
    <property type="entry name" value="MltG"/>
    <property type="match status" value="1"/>
</dbReference>
<dbReference type="InterPro" id="IPR003770">
    <property type="entry name" value="MLTG-like"/>
</dbReference>
<evidence type="ECO:0000256" key="4">
    <source>
        <dbReference type="ARBA" id="ARBA00023136"/>
    </source>
</evidence>
<feature type="transmembrane region" description="Helical" evidence="7">
    <location>
        <begin position="20"/>
        <end position="38"/>
    </location>
</feature>
<keyword evidence="6" id="KW-0961">Cell wall biogenesis/degradation</keyword>
<organism evidence="8">
    <name type="scientific">hydrothermal vent metagenome</name>
    <dbReference type="NCBI Taxonomy" id="652676"/>
    <lineage>
        <taxon>unclassified sequences</taxon>
        <taxon>metagenomes</taxon>
        <taxon>ecological metagenomes</taxon>
    </lineage>
</organism>
<name>A0A1W1C7X6_9ZZZZ</name>
<evidence type="ECO:0000256" key="1">
    <source>
        <dbReference type="ARBA" id="ARBA00022475"/>
    </source>
</evidence>
<dbReference type="GO" id="GO:0071555">
    <property type="term" value="P:cell wall organization"/>
    <property type="evidence" value="ECO:0007669"/>
    <property type="project" value="UniProtKB-KW"/>
</dbReference>
<accession>A0A1W1C7X6</accession>
<dbReference type="EMBL" id="FPHD01000057">
    <property type="protein sequence ID" value="SFV61791.1"/>
    <property type="molecule type" value="Genomic_DNA"/>
</dbReference>
<keyword evidence="1" id="KW-1003">Cell membrane</keyword>
<evidence type="ECO:0000313" key="8">
    <source>
        <dbReference type="EMBL" id="SFV61791.1"/>
    </source>
</evidence>